<organism evidence="11 12">
    <name type="scientific">Aspergillus mulundensis</name>
    <dbReference type="NCBI Taxonomy" id="1810919"/>
    <lineage>
        <taxon>Eukaryota</taxon>
        <taxon>Fungi</taxon>
        <taxon>Dikarya</taxon>
        <taxon>Ascomycota</taxon>
        <taxon>Pezizomycotina</taxon>
        <taxon>Eurotiomycetes</taxon>
        <taxon>Eurotiomycetidae</taxon>
        <taxon>Eurotiales</taxon>
        <taxon>Aspergillaceae</taxon>
        <taxon>Aspergillus</taxon>
        <taxon>Aspergillus subgen. Nidulantes</taxon>
    </lineage>
</organism>
<evidence type="ECO:0000256" key="7">
    <source>
        <dbReference type="ARBA" id="ARBA00023136"/>
    </source>
</evidence>
<name>A0A3D8QRE7_9EURO</name>
<dbReference type="GeneID" id="38120177"/>
<protein>
    <submittedName>
        <fullName evidence="11">Sucrose symporter, plant</fullName>
    </submittedName>
</protein>
<dbReference type="OrthoDB" id="10021397at2759"/>
<dbReference type="FunFam" id="1.20.1720.10:FF:000012">
    <property type="entry name" value="MFS toxin efflux pump (AflT)"/>
    <property type="match status" value="1"/>
</dbReference>
<keyword evidence="6 9" id="KW-1133">Transmembrane helix</keyword>
<dbReference type="CDD" id="cd17502">
    <property type="entry name" value="MFS_Azr1_MDR_like"/>
    <property type="match status" value="1"/>
</dbReference>
<dbReference type="InterPro" id="IPR036259">
    <property type="entry name" value="MFS_trans_sf"/>
</dbReference>
<dbReference type="Gene3D" id="1.20.1250.20">
    <property type="entry name" value="MFS general substrate transporter like domains"/>
    <property type="match status" value="1"/>
</dbReference>
<dbReference type="Gene3D" id="1.20.1720.10">
    <property type="entry name" value="Multidrug resistance protein D"/>
    <property type="match status" value="1"/>
</dbReference>
<dbReference type="RefSeq" id="XP_026599555.1">
    <property type="nucleotide sequence ID" value="XM_026751823.1"/>
</dbReference>
<accession>A0A3D8QRE7</accession>
<dbReference type="FunFam" id="1.20.1250.20:FF:000489">
    <property type="entry name" value="MFS general substrate transporter"/>
    <property type="match status" value="1"/>
</dbReference>
<evidence type="ECO:0000259" key="10">
    <source>
        <dbReference type="PROSITE" id="PS50850"/>
    </source>
</evidence>
<dbReference type="PROSITE" id="PS50850">
    <property type="entry name" value="MFS"/>
    <property type="match status" value="1"/>
</dbReference>
<keyword evidence="3" id="KW-0813">Transport</keyword>
<dbReference type="FunFam" id="1.20.1250.20:FF:000196">
    <property type="entry name" value="MFS toxin efflux pump (AflT)"/>
    <property type="match status" value="1"/>
</dbReference>
<evidence type="ECO:0000256" key="4">
    <source>
        <dbReference type="ARBA" id="ARBA00022475"/>
    </source>
</evidence>
<dbReference type="STRING" id="1810919.A0A3D8QRE7"/>
<evidence type="ECO:0000256" key="3">
    <source>
        <dbReference type="ARBA" id="ARBA00022448"/>
    </source>
</evidence>
<feature type="transmembrane region" description="Helical" evidence="9">
    <location>
        <begin position="31"/>
        <end position="52"/>
    </location>
</feature>
<evidence type="ECO:0000256" key="1">
    <source>
        <dbReference type="ARBA" id="ARBA00004651"/>
    </source>
</evidence>
<dbReference type="GO" id="GO:0005886">
    <property type="term" value="C:plasma membrane"/>
    <property type="evidence" value="ECO:0007669"/>
    <property type="project" value="UniProtKB-SubCell"/>
</dbReference>
<dbReference type="SUPFAM" id="SSF103473">
    <property type="entry name" value="MFS general substrate transporter"/>
    <property type="match status" value="1"/>
</dbReference>
<keyword evidence="5 9" id="KW-0812">Transmembrane</keyword>
<dbReference type="GO" id="GO:0022857">
    <property type="term" value="F:transmembrane transporter activity"/>
    <property type="evidence" value="ECO:0007669"/>
    <property type="project" value="InterPro"/>
</dbReference>
<comment type="similarity">
    <text evidence="2">Belongs to the major facilitator superfamily. TCR/Tet family.</text>
</comment>
<feature type="transmembrane region" description="Helical" evidence="9">
    <location>
        <begin position="340"/>
        <end position="357"/>
    </location>
</feature>
<dbReference type="AlphaFoldDB" id="A0A3D8QRE7"/>
<feature type="transmembrane region" description="Helical" evidence="9">
    <location>
        <begin position="187"/>
        <end position="210"/>
    </location>
</feature>
<gene>
    <name evidence="11" type="ORF">DSM5745_09807</name>
</gene>
<dbReference type="Proteomes" id="UP000256690">
    <property type="component" value="Unassembled WGS sequence"/>
</dbReference>
<feature type="transmembrane region" description="Helical" evidence="9">
    <location>
        <begin position="160"/>
        <end position="181"/>
    </location>
</feature>
<evidence type="ECO:0000256" key="5">
    <source>
        <dbReference type="ARBA" id="ARBA00022692"/>
    </source>
</evidence>
<keyword evidence="4" id="KW-1003">Cell membrane</keyword>
<evidence type="ECO:0000256" key="8">
    <source>
        <dbReference type="ARBA" id="ARBA00023180"/>
    </source>
</evidence>
<evidence type="ECO:0000313" key="12">
    <source>
        <dbReference type="Proteomes" id="UP000256690"/>
    </source>
</evidence>
<keyword evidence="12" id="KW-1185">Reference proteome</keyword>
<feature type="transmembrane region" description="Helical" evidence="9">
    <location>
        <begin position="502"/>
        <end position="520"/>
    </location>
</feature>
<dbReference type="PANTHER" id="PTHR23501">
    <property type="entry name" value="MAJOR FACILITATOR SUPERFAMILY"/>
    <property type="match status" value="1"/>
</dbReference>
<feature type="transmembrane region" description="Helical" evidence="9">
    <location>
        <begin position="231"/>
        <end position="250"/>
    </location>
</feature>
<dbReference type="Pfam" id="PF07690">
    <property type="entry name" value="MFS_1"/>
    <property type="match status" value="1"/>
</dbReference>
<evidence type="ECO:0000256" key="9">
    <source>
        <dbReference type="SAM" id="Phobius"/>
    </source>
</evidence>
<comment type="subcellular location">
    <subcellularLocation>
        <location evidence="1">Cell membrane</location>
        <topology evidence="1">Multi-pass membrane protein</topology>
    </subcellularLocation>
</comment>
<feature type="transmembrane region" description="Helical" evidence="9">
    <location>
        <begin position="127"/>
        <end position="148"/>
    </location>
</feature>
<feature type="transmembrane region" description="Helical" evidence="9">
    <location>
        <begin position="397"/>
        <end position="419"/>
    </location>
</feature>
<proteinExistence type="inferred from homology"/>
<evidence type="ECO:0000256" key="2">
    <source>
        <dbReference type="ARBA" id="ARBA00007520"/>
    </source>
</evidence>
<evidence type="ECO:0000256" key="6">
    <source>
        <dbReference type="ARBA" id="ARBA00022989"/>
    </source>
</evidence>
<keyword evidence="7 9" id="KW-0472">Membrane</keyword>
<feature type="domain" description="Major facilitator superfamily (MFS) profile" evidence="10">
    <location>
        <begin position="34"/>
        <end position="492"/>
    </location>
</feature>
<feature type="transmembrane region" description="Helical" evidence="9">
    <location>
        <begin position="299"/>
        <end position="320"/>
    </location>
</feature>
<feature type="transmembrane region" description="Helical" evidence="9">
    <location>
        <begin position="262"/>
        <end position="283"/>
    </location>
</feature>
<feature type="transmembrane region" description="Helical" evidence="9">
    <location>
        <begin position="102"/>
        <end position="121"/>
    </location>
</feature>
<sequence>MSAITEKRQHVEEVRDHDDEAHTFYPIGPKLILITISLMLAVFCVALDNTPSKIMAVAIPRITDEFHALNDVGWYASSYLLTTCSFQLLYGKLYTLFQVKWVYLSALFLFELGSLICGVAPNSTTLIVGRAVAGLGSAGMFTGALVTLAHTVEVEKRPIFFSMLGGMYGVASVAGPLLGGAFTDHATWRWCFYINLPLGGITAAGLLFLLRLPPKQRSQKTFVDIFLDLDPIGTAIFVPAIVCLLLALQWGGVTYEWANGRIIALFVIFGVAILAFVALQIVLGDRATVPSGIARQRTIAFASFFGLCIGGSFFIMIYYIPIWFQAIRGVTAVHSGIDSLPMILSNVAGIILSGGLTTKFGYNAPFFILSSIMMSIGAGLITTFTTDISQAKWVGFLFLYGLGVGFGFQQGGVAAQAVLPLSKVSIGTAIVMFLQMLGGSLFVSVAQNIFTKELIGNLEALDIPGFSPADVVNGGATSVRSIVDAEVLPQVLVAYNAALVKVFQLALILGCLSIFGALGVEWKSMKKNKAEGTAVA</sequence>
<dbReference type="InterPro" id="IPR011701">
    <property type="entry name" value="MFS"/>
</dbReference>
<reference evidence="11 12" key="1">
    <citation type="journal article" date="2018" name="IMA Fungus">
        <title>IMA Genome-F 9: Draft genome sequence of Annulohypoxylon stygium, Aspergillus mulundensis, Berkeleyomyces basicola (syn. Thielaviopsis basicola), Ceratocystis smalleyi, two Cercospora beticola strains, Coleophoma cylindrospora, Fusarium fracticaudum, Phialophora cf. hyalina, and Morchella septimelata.</title>
        <authorList>
            <person name="Wingfield B.D."/>
            <person name="Bills G.F."/>
            <person name="Dong Y."/>
            <person name="Huang W."/>
            <person name="Nel W.J."/>
            <person name="Swalarsk-Parry B.S."/>
            <person name="Vaghefi N."/>
            <person name="Wilken P.M."/>
            <person name="An Z."/>
            <person name="de Beer Z.W."/>
            <person name="De Vos L."/>
            <person name="Chen L."/>
            <person name="Duong T.A."/>
            <person name="Gao Y."/>
            <person name="Hammerbacher A."/>
            <person name="Kikkert J.R."/>
            <person name="Li Y."/>
            <person name="Li H."/>
            <person name="Li K."/>
            <person name="Li Q."/>
            <person name="Liu X."/>
            <person name="Ma X."/>
            <person name="Naidoo K."/>
            <person name="Pethybridge S.J."/>
            <person name="Sun J."/>
            <person name="Steenkamp E.T."/>
            <person name="van der Nest M.A."/>
            <person name="van Wyk S."/>
            <person name="Wingfield M.J."/>
            <person name="Xiong C."/>
            <person name="Yue Q."/>
            <person name="Zhang X."/>
        </authorList>
    </citation>
    <scope>NUCLEOTIDE SEQUENCE [LARGE SCALE GENOMIC DNA]</scope>
    <source>
        <strain evidence="11 12">DSM 5745</strain>
    </source>
</reference>
<feature type="transmembrane region" description="Helical" evidence="9">
    <location>
        <begin position="72"/>
        <end position="90"/>
    </location>
</feature>
<feature type="transmembrane region" description="Helical" evidence="9">
    <location>
        <begin position="364"/>
        <end position="385"/>
    </location>
</feature>
<evidence type="ECO:0000313" key="11">
    <source>
        <dbReference type="EMBL" id="RDW64396.1"/>
    </source>
</evidence>
<feature type="transmembrane region" description="Helical" evidence="9">
    <location>
        <begin position="426"/>
        <end position="450"/>
    </location>
</feature>
<keyword evidence="8" id="KW-0325">Glycoprotein</keyword>
<dbReference type="EMBL" id="PVWQ01000014">
    <property type="protein sequence ID" value="RDW64396.1"/>
    <property type="molecule type" value="Genomic_DNA"/>
</dbReference>
<comment type="caution">
    <text evidence="11">The sequence shown here is derived from an EMBL/GenBank/DDBJ whole genome shotgun (WGS) entry which is preliminary data.</text>
</comment>
<dbReference type="InterPro" id="IPR020846">
    <property type="entry name" value="MFS_dom"/>
</dbReference>
<dbReference type="PANTHER" id="PTHR23501:SF199">
    <property type="entry name" value="MFS EFFLUX TRANSPORTER INPD-RELATED"/>
    <property type="match status" value="1"/>
</dbReference>